<dbReference type="STRING" id="114155.A0A4Q9PWF2"/>
<dbReference type="InterPro" id="IPR011990">
    <property type="entry name" value="TPR-like_helical_dom_sf"/>
</dbReference>
<sequence length="1089" mass="120910">MAGRRKRKSSSDAQTAYTDIQSTLASIKAKLNGKQPDRNSIRTDLLRLAAFADSLSVHRPRANKEWSHRIDELDGEGVALWNASLVQRNDLDDTYRSFCAALRLAAFRLIEAGIEDKPSIECMESISPNMSHICTLSPPFPLALIHVLQLASKVGASLADVGDSDLAASVLASAAKYEELLRAAEDPQNEHAQGIARAVVLYYSSRMEAAWREGNAGVAEFMLEKVTENDQRLSLLTPSDRRTLAGKLLVIGKGVLQFNSQDNTAENGAKDAVKWLQRAFAIIEPLEDAADPGEGQLKRSILRTLCRAYFLASSQDPEHLARAEASLQELIDSANISLDHTSAEYQQLRWMRVAILKRRKAAHTPFLEAFRAIIDHMEFSENNITECVRPSSPCSYLHGLMRSALVILVHLHCLQQALEARNSAGLVYLDRILLSLIFHSTKDSSHMKAMQDVTTALDLLDNKEFMLPKVPTTACLTLFWQFGDRHYRAKRWSEAADWFLAGTHGVFGSMSKVSDPKCLRKAALCYIQCGEHARASAVIRRCPSQDAATHYVALLAAVRQGLQDEAVTAVHEMVHASNFNKKMLLLATRLANETGMKHLLLSVLEALLDASLRDGLENQGEAVTLVRCIIRLVLRMMSEPGSNFAIFIPMLMRHFSTSLSLVTALQSNRNTAVDRRDISWLWRTAYNAAVQGCAEWEDHENTISDLFDIARQLLESYMNFPAVDAEMGLHVFLINASFAGAAGRVFAYRHEVTSDAAEEVWQFCMRSFPSADGTNVICAKTERRKGIGQIITMSKDRIQKVLRIVDALREEEIQRAHSFLNVLSVFEAEIACHTKSWSRISEVIEETARIPLVDLGTFEAIADTLWVEKDCPVEVLLAALEAILHASLDRAALSVEKFSRWLRAICTILLSRNSAADRAKAIGYVEQAVDVLQEHGGMDDSQAYPVDERHWLMGTVYNTGIECLHASLLDEAKRWFEAAATICRFVPDGDARADRVRPIFISGKIEYVLMEAFLRSLRLTPHFLLVSAASSVLNSGAKLSLLPRTFWWLNPGTIGLALAPGTVWETSALVLDGSGSRLSHCSGHVSISY</sequence>
<dbReference type="EMBL" id="ML145120">
    <property type="protein sequence ID" value="TBU58865.1"/>
    <property type="molecule type" value="Genomic_DNA"/>
</dbReference>
<name>A0A4Q9PWF2_9APHY</name>
<dbReference type="GO" id="GO:0051321">
    <property type="term" value="P:meiotic cell cycle"/>
    <property type="evidence" value="ECO:0007669"/>
    <property type="project" value="UniProtKB-KW"/>
</dbReference>
<organism evidence="3 4">
    <name type="scientific">Dichomitus squalens</name>
    <dbReference type="NCBI Taxonomy" id="114155"/>
    <lineage>
        <taxon>Eukaryota</taxon>
        <taxon>Fungi</taxon>
        <taxon>Dikarya</taxon>
        <taxon>Basidiomycota</taxon>
        <taxon>Agaricomycotina</taxon>
        <taxon>Agaricomycetes</taxon>
        <taxon>Polyporales</taxon>
        <taxon>Polyporaceae</taxon>
        <taxon>Dichomitus</taxon>
    </lineage>
</organism>
<dbReference type="Gene3D" id="1.25.40.10">
    <property type="entry name" value="Tetratricopeptide repeat domain"/>
    <property type="match status" value="1"/>
</dbReference>
<dbReference type="PANTHER" id="PTHR40375">
    <property type="entry name" value="SPORULATION-SPECIFIC PROTEIN 22"/>
    <property type="match status" value="1"/>
</dbReference>
<dbReference type="Proteomes" id="UP000292082">
    <property type="component" value="Unassembled WGS sequence"/>
</dbReference>
<keyword evidence="4" id="KW-1185">Reference proteome</keyword>
<dbReference type="GO" id="GO:0090173">
    <property type="term" value="P:regulation of synaptonemal complex assembly"/>
    <property type="evidence" value="ECO:0007669"/>
    <property type="project" value="InterPro"/>
</dbReference>
<dbReference type="AlphaFoldDB" id="A0A4Q9PWF2"/>
<dbReference type="Pfam" id="PF08631">
    <property type="entry name" value="SPO22"/>
    <property type="match status" value="1"/>
</dbReference>
<dbReference type="InterPro" id="IPR039057">
    <property type="entry name" value="Spo22/ZIP4"/>
</dbReference>
<evidence type="ECO:0000256" key="1">
    <source>
        <dbReference type="ARBA" id="ARBA00023254"/>
    </source>
</evidence>
<gene>
    <name evidence="3" type="ORF">BD310DRAFT_958652</name>
</gene>
<evidence type="ECO:0000313" key="3">
    <source>
        <dbReference type="EMBL" id="TBU58865.1"/>
    </source>
</evidence>
<dbReference type="InterPro" id="IPR013940">
    <property type="entry name" value="Spo22/ZIP4/TEX11"/>
</dbReference>
<evidence type="ECO:0000313" key="4">
    <source>
        <dbReference type="Proteomes" id="UP000292082"/>
    </source>
</evidence>
<reference evidence="3 4" key="1">
    <citation type="submission" date="2019-01" db="EMBL/GenBank/DDBJ databases">
        <title>Draft genome sequences of three monokaryotic isolates of the white-rot basidiomycete fungus Dichomitus squalens.</title>
        <authorList>
            <consortium name="DOE Joint Genome Institute"/>
            <person name="Lopez S.C."/>
            <person name="Andreopoulos B."/>
            <person name="Pangilinan J."/>
            <person name="Lipzen A."/>
            <person name="Riley R."/>
            <person name="Ahrendt S."/>
            <person name="Ng V."/>
            <person name="Barry K."/>
            <person name="Daum C."/>
            <person name="Grigoriev I.V."/>
            <person name="Hilden K.S."/>
            <person name="Makela M.R."/>
            <person name="de Vries R.P."/>
        </authorList>
    </citation>
    <scope>NUCLEOTIDE SEQUENCE [LARGE SCALE GENOMIC DNA]</scope>
    <source>
        <strain evidence="3 4">CBS 464.89</strain>
    </source>
</reference>
<evidence type="ECO:0000256" key="2">
    <source>
        <dbReference type="ARBA" id="ARBA00031845"/>
    </source>
</evidence>
<protein>
    <recommendedName>
        <fullName evidence="2">Protein ZIP4 homolog</fullName>
    </recommendedName>
</protein>
<dbReference type="PANTHER" id="PTHR40375:SF2">
    <property type="entry name" value="SPORULATION-SPECIFIC PROTEIN 22"/>
    <property type="match status" value="1"/>
</dbReference>
<accession>A0A4Q9PWF2</accession>
<proteinExistence type="predicted"/>
<keyword evidence="1" id="KW-0469">Meiosis</keyword>